<name>A0AAV8E2I7_9POAL</name>
<dbReference type="GO" id="GO:0010150">
    <property type="term" value="P:leaf senescence"/>
    <property type="evidence" value="ECO:0007669"/>
    <property type="project" value="UniProtKB-ARBA"/>
</dbReference>
<evidence type="ECO:0000313" key="2">
    <source>
        <dbReference type="EMBL" id="KAJ4774484.1"/>
    </source>
</evidence>
<reference evidence="2" key="1">
    <citation type="submission" date="2022-08" db="EMBL/GenBank/DDBJ databases">
        <authorList>
            <person name="Marques A."/>
        </authorList>
    </citation>
    <scope>NUCLEOTIDE SEQUENCE</scope>
    <source>
        <strain evidence="2">RhyPub2mFocal</strain>
        <tissue evidence="2">Leaves</tissue>
    </source>
</reference>
<dbReference type="InterPro" id="IPR007608">
    <property type="entry name" value="Senescence_reg_S40"/>
</dbReference>
<evidence type="ECO:0008006" key="4">
    <source>
        <dbReference type="Google" id="ProtNLM"/>
    </source>
</evidence>
<evidence type="ECO:0000256" key="1">
    <source>
        <dbReference type="ARBA" id="ARBA00034773"/>
    </source>
</evidence>
<dbReference type="AlphaFoldDB" id="A0AAV8E2I7"/>
<evidence type="ECO:0000313" key="3">
    <source>
        <dbReference type="Proteomes" id="UP001140206"/>
    </source>
</evidence>
<dbReference type="EMBL" id="JAMFTS010000003">
    <property type="protein sequence ID" value="KAJ4774484.1"/>
    <property type="molecule type" value="Genomic_DNA"/>
</dbReference>
<gene>
    <name evidence="2" type="ORF">LUZ62_058741</name>
</gene>
<organism evidence="2 3">
    <name type="scientific">Rhynchospora pubera</name>
    <dbReference type="NCBI Taxonomy" id="906938"/>
    <lineage>
        <taxon>Eukaryota</taxon>
        <taxon>Viridiplantae</taxon>
        <taxon>Streptophyta</taxon>
        <taxon>Embryophyta</taxon>
        <taxon>Tracheophyta</taxon>
        <taxon>Spermatophyta</taxon>
        <taxon>Magnoliopsida</taxon>
        <taxon>Liliopsida</taxon>
        <taxon>Poales</taxon>
        <taxon>Cyperaceae</taxon>
        <taxon>Cyperoideae</taxon>
        <taxon>Rhynchosporeae</taxon>
        <taxon>Rhynchospora</taxon>
    </lineage>
</organism>
<dbReference type="Pfam" id="PF04520">
    <property type="entry name" value="Senescence_reg"/>
    <property type="match status" value="1"/>
</dbReference>
<comment type="caution">
    <text evidence="2">The sequence shown here is derived from an EMBL/GenBank/DDBJ whole genome shotgun (WGS) entry which is preliminary data.</text>
</comment>
<proteinExistence type="inferred from homology"/>
<keyword evidence="3" id="KW-1185">Reference proteome</keyword>
<accession>A0AAV8E2I7</accession>
<sequence>MGEGTRSLRFMSLLNQTNQPHDHPFLDLELDEADVFYSSTIGSSYSSYRYYSPPSVDHSHYATTHQRFGLSALLAADNETEPLATTPQPVPFFDHTHRGGTQHSAPVAVPTSWHSRTGYSWDTEDRRDDDEVFSSETEMVPPHVMVARSGASTAFSVLEGAGRTLKGRDLRRVRNAVWQKTGFLDL</sequence>
<dbReference type="PANTHER" id="PTHR33083">
    <property type="entry name" value="EXPRESSED PROTEIN"/>
    <property type="match status" value="1"/>
</dbReference>
<comment type="similarity">
    <text evidence="1">Belongs to the senescence regulator S40 family.</text>
</comment>
<protein>
    <recommendedName>
        <fullName evidence="4">Senescence regulator S40</fullName>
    </recommendedName>
</protein>
<dbReference type="Proteomes" id="UP001140206">
    <property type="component" value="Chromosome 3"/>
</dbReference>
<dbReference type="PANTHER" id="PTHR33083:SF123">
    <property type="entry name" value="EXPRESSED PROTEIN"/>
    <property type="match status" value="1"/>
</dbReference>